<comment type="caution">
    <text evidence="2">The sequence shown here is derived from an EMBL/GenBank/DDBJ whole genome shotgun (WGS) entry which is preliminary data.</text>
</comment>
<evidence type="ECO:0000313" key="2">
    <source>
        <dbReference type="EMBL" id="GIX65872.1"/>
    </source>
</evidence>
<sequence>MARRQLDSFGKRREVLAKNLVQRVQCVAITVPKGNVARAYKSVEATVEVIEEPVGAGADEVKQRPPRVKREEGGANANQPSKPCGHIVVERLLDARDECKELQREPL</sequence>
<name>A0AAV4M062_BABCB</name>
<gene>
    <name evidence="2" type="ORF">BcabD6B2_53070</name>
</gene>
<evidence type="ECO:0000313" key="3">
    <source>
        <dbReference type="Proteomes" id="UP001497744"/>
    </source>
</evidence>
<evidence type="ECO:0000256" key="1">
    <source>
        <dbReference type="SAM" id="MobiDB-lite"/>
    </source>
</evidence>
<reference evidence="2 3" key="1">
    <citation type="submission" date="2021-06" db="EMBL/GenBank/DDBJ databases">
        <title>Genome sequence of Babesia caballi.</title>
        <authorList>
            <person name="Yamagishi J."/>
            <person name="Kidaka T."/>
            <person name="Ochi A."/>
        </authorList>
    </citation>
    <scope>NUCLEOTIDE SEQUENCE [LARGE SCALE GENOMIC DNA]</scope>
    <source>
        <strain evidence="2">USDA-D6B2</strain>
    </source>
</reference>
<dbReference type="GeneID" id="94197353"/>
<organism evidence="2 3">
    <name type="scientific">Babesia caballi</name>
    <dbReference type="NCBI Taxonomy" id="5871"/>
    <lineage>
        <taxon>Eukaryota</taxon>
        <taxon>Sar</taxon>
        <taxon>Alveolata</taxon>
        <taxon>Apicomplexa</taxon>
        <taxon>Aconoidasida</taxon>
        <taxon>Piroplasmida</taxon>
        <taxon>Babesiidae</taxon>
        <taxon>Babesia</taxon>
    </lineage>
</organism>
<dbReference type="EMBL" id="BPLF01000005">
    <property type="protein sequence ID" value="GIX65872.1"/>
    <property type="molecule type" value="Genomic_DNA"/>
</dbReference>
<accession>A0AAV4M062</accession>
<dbReference type="RefSeq" id="XP_067717941.1">
    <property type="nucleotide sequence ID" value="XM_067861840.1"/>
</dbReference>
<dbReference type="Proteomes" id="UP001497744">
    <property type="component" value="Unassembled WGS sequence"/>
</dbReference>
<proteinExistence type="predicted"/>
<protein>
    <submittedName>
        <fullName evidence="2">Efflux RND transporter permease subunit</fullName>
    </submittedName>
</protein>
<feature type="compositionally biased region" description="Basic and acidic residues" evidence="1">
    <location>
        <begin position="59"/>
        <end position="73"/>
    </location>
</feature>
<feature type="region of interest" description="Disordered" evidence="1">
    <location>
        <begin position="56"/>
        <end position="83"/>
    </location>
</feature>
<keyword evidence="3" id="KW-1185">Reference proteome</keyword>
<dbReference type="AlphaFoldDB" id="A0AAV4M062"/>